<proteinExistence type="predicted"/>
<evidence type="ECO:0000313" key="1">
    <source>
        <dbReference type="EMBL" id="KAL0181957.1"/>
    </source>
</evidence>
<dbReference type="AlphaFoldDB" id="A0ABD0Q6Y7"/>
<feature type="non-terminal residue" evidence="1">
    <location>
        <position position="183"/>
    </location>
</feature>
<protein>
    <submittedName>
        <fullName evidence="1">Uncharacterized protein</fullName>
    </submittedName>
</protein>
<organism evidence="1 2">
    <name type="scientific">Cirrhinus mrigala</name>
    <name type="common">Mrigala</name>
    <dbReference type="NCBI Taxonomy" id="683832"/>
    <lineage>
        <taxon>Eukaryota</taxon>
        <taxon>Metazoa</taxon>
        <taxon>Chordata</taxon>
        <taxon>Craniata</taxon>
        <taxon>Vertebrata</taxon>
        <taxon>Euteleostomi</taxon>
        <taxon>Actinopterygii</taxon>
        <taxon>Neopterygii</taxon>
        <taxon>Teleostei</taxon>
        <taxon>Ostariophysi</taxon>
        <taxon>Cypriniformes</taxon>
        <taxon>Cyprinidae</taxon>
        <taxon>Labeoninae</taxon>
        <taxon>Labeonini</taxon>
        <taxon>Cirrhinus</taxon>
    </lineage>
</organism>
<dbReference type="EMBL" id="JAMKFB020000010">
    <property type="protein sequence ID" value="KAL0181957.1"/>
    <property type="molecule type" value="Genomic_DNA"/>
</dbReference>
<keyword evidence="2" id="KW-1185">Reference proteome</keyword>
<comment type="caution">
    <text evidence="1">The sequence shown here is derived from an EMBL/GenBank/DDBJ whole genome shotgun (WGS) entry which is preliminary data.</text>
</comment>
<gene>
    <name evidence="1" type="ORF">M9458_021332</name>
</gene>
<feature type="non-terminal residue" evidence="1">
    <location>
        <position position="1"/>
    </location>
</feature>
<dbReference type="Proteomes" id="UP001529510">
    <property type="component" value="Unassembled WGS sequence"/>
</dbReference>
<accession>A0ABD0Q6Y7</accession>
<sequence length="183" mass="20198">TSLLACTWLEICPITSIEAVPHHEPQDKAYMAAGQTAPMIHTMAILQAFQAKMLQTLDEKGSDSDAFKKLHSATDLALIATKKRAQGIGRCMGSLFPLQRHLWLTLTDMRELEFLDAQKHCTPAMFQILFFTAFKNAQKTIAYFFLGSEGGPGASRETKSEAVPVPEKDGTLPFQCYTRSTAA</sequence>
<reference evidence="1 2" key="1">
    <citation type="submission" date="2024-05" db="EMBL/GenBank/DDBJ databases">
        <title>Genome sequencing and assembly of Indian major carp, Cirrhinus mrigala (Hamilton, 1822).</title>
        <authorList>
            <person name="Mohindra V."/>
            <person name="Chowdhury L.M."/>
            <person name="Lal K."/>
            <person name="Jena J.K."/>
        </authorList>
    </citation>
    <scope>NUCLEOTIDE SEQUENCE [LARGE SCALE GENOMIC DNA]</scope>
    <source>
        <strain evidence="1">CM1030</strain>
        <tissue evidence="1">Blood</tissue>
    </source>
</reference>
<evidence type="ECO:0000313" key="2">
    <source>
        <dbReference type="Proteomes" id="UP001529510"/>
    </source>
</evidence>
<name>A0ABD0Q6Y7_CIRMR</name>